<dbReference type="EMBL" id="KZ503213">
    <property type="protein sequence ID" value="PKU67226.1"/>
    <property type="molecule type" value="Genomic_DNA"/>
</dbReference>
<evidence type="ECO:0000313" key="2">
    <source>
        <dbReference type="EMBL" id="PKU67226.1"/>
    </source>
</evidence>
<dbReference type="AlphaFoldDB" id="A0A2I0VUZ1"/>
<dbReference type="GO" id="GO:0004386">
    <property type="term" value="F:helicase activity"/>
    <property type="evidence" value="ECO:0007669"/>
    <property type="project" value="UniProtKB-KW"/>
</dbReference>
<name>A0A2I0VUZ1_9ASPA</name>
<feature type="domain" description="Rtel1 helicase ARCH" evidence="1">
    <location>
        <begin position="5"/>
        <end position="64"/>
    </location>
</feature>
<proteinExistence type="predicted"/>
<gene>
    <name evidence="2" type="ORF">MA16_Dca018720</name>
</gene>
<evidence type="ECO:0000259" key="1">
    <source>
        <dbReference type="Pfam" id="PF23109"/>
    </source>
</evidence>
<keyword evidence="2" id="KW-0378">Hydrolase</keyword>
<reference evidence="2 3" key="2">
    <citation type="journal article" date="2017" name="Nature">
        <title>The Apostasia genome and the evolution of orchids.</title>
        <authorList>
            <person name="Zhang G.Q."/>
            <person name="Liu K.W."/>
            <person name="Li Z."/>
            <person name="Lohaus R."/>
            <person name="Hsiao Y.Y."/>
            <person name="Niu S.C."/>
            <person name="Wang J.Y."/>
            <person name="Lin Y.C."/>
            <person name="Xu Q."/>
            <person name="Chen L.J."/>
            <person name="Yoshida K."/>
            <person name="Fujiwara S."/>
            <person name="Wang Z.W."/>
            <person name="Zhang Y.Q."/>
            <person name="Mitsuda N."/>
            <person name="Wang M."/>
            <person name="Liu G.H."/>
            <person name="Pecoraro L."/>
            <person name="Huang H.X."/>
            <person name="Xiao X.J."/>
            <person name="Lin M."/>
            <person name="Wu X.Y."/>
            <person name="Wu W.L."/>
            <person name="Chen Y.Y."/>
            <person name="Chang S.B."/>
            <person name="Sakamoto S."/>
            <person name="Ohme-Takagi M."/>
            <person name="Yagi M."/>
            <person name="Zeng S.J."/>
            <person name="Shen C.Y."/>
            <person name="Yeh C.M."/>
            <person name="Luo Y.B."/>
            <person name="Tsai W.C."/>
            <person name="Van de Peer Y."/>
            <person name="Liu Z.J."/>
        </authorList>
    </citation>
    <scope>NUCLEOTIDE SEQUENCE [LARGE SCALE GENOMIC DNA]</scope>
    <source>
        <tissue evidence="2">The whole plant</tissue>
    </source>
</reference>
<dbReference type="Proteomes" id="UP000233837">
    <property type="component" value="Unassembled WGS sequence"/>
</dbReference>
<sequence>MYIAGLLLKLEKRIAEIPIDSKELGFTRPGHYIYEFLSDLNITNETANMLIDTIENASLLLEEGVPINYFRFPESIFAINLRVYSEILRALSNLLFLSPPEILRALSTLSSRASNLFVSPQVPLHLYPSSQQ</sequence>
<keyword evidence="2" id="KW-0347">Helicase</keyword>
<keyword evidence="2" id="KW-0547">Nucleotide-binding</keyword>
<dbReference type="InterPro" id="IPR057498">
    <property type="entry name" value="Rtel1_ARCH"/>
</dbReference>
<keyword evidence="3" id="KW-1185">Reference proteome</keyword>
<dbReference type="STRING" id="906689.A0A2I0VUZ1"/>
<reference evidence="2 3" key="1">
    <citation type="journal article" date="2016" name="Sci. Rep.">
        <title>The Dendrobium catenatum Lindl. genome sequence provides insights into polysaccharide synthase, floral development and adaptive evolution.</title>
        <authorList>
            <person name="Zhang G.Q."/>
            <person name="Xu Q."/>
            <person name="Bian C."/>
            <person name="Tsai W.C."/>
            <person name="Yeh C.M."/>
            <person name="Liu K.W."/>
            <person name="Yoshida K."/>
            <person name="Zhang L.S."/>
            <person name="Chang S.B."/>
            <person name="Chen F."/>
            <person name="Shi Y."/>
            <person name="Su Y.Y."/>
            <person name="Zhang Y.Q."/>
            <person name="Chen L.J."/>
            <person name="Yin Y."/>
            <person name="Lin M."/>
            <person name="Huang H."/>
            <person name="Deng H."/>
            <person name="Wang Z.W."/>
            <person name="Zhu S.L."/>
            <person name="Zhao X."/>
            <person name="Deng C."/>
            <person name="Niu S.C."/>
            <person name="Huang J."/>
            <person name="Wang M."/>
            <person name="Liu G.H."/>
            <person name="Yang H.J."/>
            <person name="Xiao X.J."/>
            <person name="Hsiao Y.Y."/>
            <person name="Wu W.L."/>
            <person name="Chen Y.Y."/>
            <person name="Mitsuda N."/>
            <person name="Ohme-Takagi M."/>
            <person name="Luo Y.B."/>
            <person name="Van de Peer Y."/>
            <person name="Liu Z.J."/>
        </authorList>
    </citation>
    <scope>NUCLEOTIDE SEQUENCE [LARGE SCALE GENOMIC DNA]</scope>
    <source>
        <tissue evidence="2">The whole plant</tissue>
    </source>
</reference>
<accession>A0A2I0VUZ1</accession>
<protein>
    <submittedName>
        <fullName evidence="2">Regulator of telomere elongation helicase 1</fullName>
    </submittedName>
</protein>
<organism evidence="2 3">
    <name type="scientific">Dendrobium catenatum</name>
    <dbReference type="NCBI Taxonomy" id="906689"/>
    <lineage>
        <taxon>Eukaryota</taxon>
        <taxon>Viridiplantae</taxon>
        <taxon>Streptophyta</taxon>
        <taxon>Embryophyta</taxon>
        <taxon>Tracheophyta</taxon>
        <taxon>Spermatophyta</taxon>
        <taxon>Magnoliopsida</taxon>
        <taxon>Liliopsida</taxon>
        <taxon>Asparagales</taxon>
        <taxon>Orchidaceae</taxon>
        <taxon>Epidendroideae</taxon>
        <taxon>Malaxideae</taxon>
        <taxon>Dendrobiinae</taxon>
        <taxon>Dendrobium</taxon>
    </lineage>
</organism>
<evidence type="ECO:0000313" key="3">
    <source>
        <dbReference type="Proteomes" id="UP000233837"/>
    </source>
</evidence>
<keyword evidence="2" id="KW-0067">ATP-binding</keyword>
<dbReference type="Pfam" id="PF23109">
    <property type="entry name" value="ARCH_RTEL1"/>
    <property type="match status" value="1"/>
</dbReference>